<organism evidence="2 3">
    <name type="scientific">Ceratodon purpureus</name>
    <name type="common">Fire moss</name>
    <name type="synonym">Dicranum purpureum</name>
    <dbReference type="NCBI Taxonomy" id="3225"/>
    <lineage>
        <taxon>Eukaryota</taxon>
        <taxon>Viridiplantae</taxon>
        <taxon>Streptophyta</taxon>
        <taxon>Embryophyta</taxon>
        <taxon>Bryophyta</taxon>
        <taxon>Bryophytina</taxon>
        <taxon>Bryopsida</taxon>
        <taxon>Dicranidae</taxon>
        <taxon>Pseudoditrichales</taxon>
        <taxon>Ditrichaceae</taxon>
        <taxon>Ceratodon</taxon>
    </lineage>
</organism>
<dbReference type="EMBL" id="CM026427">
    <property type="protein sequence ID" value="KAG0570739.1"/>
    <property type="molecule type" value="Genomic_DNA"/>
</dbReference>
<evidence type="ECO:0000313" key="3">
    <source>
        <dbReference type="Proteomes" id="UP000822688"/>
    </source>
</evidence>
<gene>
    <name evidence="2" type="ORF">KC19_6G184200</name>
</gene>
<proteinExistence type="predicted"/>
<protein>
    <submittedName>
        <fullName evidence="2">Uncharacterized protein</fullName>
    </submittedName>
</protein>
<sequence>MQSSVYRYYFALSAPIHFPPSSLQITDLSLTLLNPQPPQYSDEKTAIVTCYSNTAPYFNALGRENRRLDNAATQNSLASYISKRLQKAPESALTVIKGSQTPNLKAPQQKACLSPSKNTKHA</sequence>
<evidence type="ECO:0000256" key="1">
    <source>
        <dbReference type="SAM" id="MobiDB-lite"/>
    </source>
</evidence>
<dbReference type="AlphaFoldDB" id="A0A8T0HIQ8"/>
<accession>A0A8T0HIQ8</accession>
<dbReference type="Proteomes" id="UP000822688">
    <property type="component" value="Chromosome 6"/>
</dbReference>
<reference evidence="2 3" key="1">
    <citation type="submission" date="2020-06" db="EMBL/GenBank/DDBJ databases">
        <title>WGS assembly of Ceratodon purpureus strain R40.</title>
        <authorList>
            <person name="Carey S.B."/>
            <person name="Jenkins J."/>
            <person name="Shu S."/>
            <person name="Lovell J.T."/>
            <person name="Sreedasyam A."/>
            <person name="Maumus F."/>
            <person name="Tiley G.P."/>
            <person name="Fernandez-Pozo N."/>
            <person name="Barry K."/>
            <person name="Chen C."/>
            <person name="Wang M."/>
            <person name="Lipzen A."/>
            <person name="Daum C."/>
            <person name="Saski C.A."/>
            <person name="Payton A.C."/>
            <person name="Mcbreen J.C."/>
            <person name="Conrad R.E."/>
            <person name="Kollar L.M."/>
            <person name="Olsson S."/>
            <person name="Huttunen S."/>
            <person name="Landis J.B."/>
            <person name="Wickett N.J."/>
            <person name="Johnson M.G."/>
            <person name="Rensing S.A."/>
            <person name="Grimwood J."/>
            <person name="Schmutz J."/>
            <person name="Mcdaniel S.F."/>
        </authorList>
    </citation>
    <scope>NUCLEOTIDE SEQUENCE [LARGE SCALE GENOMIC DNA]</scope>
    <source>
        <strain evidence="2 3">R40</strain>
    </source>
</reference>
<evidence type="ECO:0000313" key="2">
    <source>
        <dbReference type="EMBL" id="KAG0570739.1"/>
    </source>
</evidence>
<comment type="caution">
    <text evidence="2">The sequence shown here is derived from an EMBL/GenBank/DDBJ whole genome shotgun (WGS) entry which is preliminary data.</text>
</comment>
<name>A0A8T0HIQ8_CERPU</name>
<feature type="region of interest" description="Disordered" evidence="1">
    <location>
        <begin position="98"/>
        <end position="122"/>
    </location>
</feature>
<keyword evidence="3" id="KW-1185">Reference proteome</keyword>